<feature type="compositionally biased region" description="Basic residues" evidence="1">
    <location>
        <begin position="28"/>
        <end position="48"/>
    </location>
</feature>
<reference evidence="2 3" key="1">
    <citation type="journal article" date="2013" name="PLoS Pathog.">
        <title>Deciphering the cryptic genome: genome-wide analyses of the rice pathogen Fusarium fujikuroi reveal complex regulation of secondary metabolism and novel metabolites.</title>
        <authorList>
            <person name="Wiemann P."/>
            <person name="Sieber C.M."/>
            <person name="von Bargen K.W."/>
            <person name="Studt L."/>
            <person name="Niehaus E.M."/>
            <person name="Espino J.J."/>
            <person name="Huss K."/>
            <person name="Michielse C.B."/>
            <person name="Albermann S."/>
            <person name="Wagner D."/>
            <person name="Bergner S.V."/>
            <person name="Connolly L.R."/>
            <person name="Fischer A."/>
            <person name="Reuter G."/>
            <person name="Kleigrewe K."/>
            <person name="Bald T."/>
            <person name="Wingfield B.D."/>
            <person name="Ophir R."/>
            <person name="Freeman S."/>
            <person name="Hippler M."/>
            <person name="Smith K.M."/>
            <person name="Brown D.W."/>
            <person name="Proctor R.H."/>
            <person name="Munsterkotter M."/>
            <person name="Freitag M."/>
            <person name="Humpf H.U."/>
            <person name="Guldener U."/>
            <person name="Tudzynski B."/>
        </authorList>
    </citation>
    <scope>NUCLEOTIDE SEQUENCE [LARGE SCALE GENOMIC DNA]</scope>
    <source>
        <strain evidence="3">CBS 195.34 / IMI 58289 / NRRL A-6831</strain>
    </source>
</reference>
<evidence type="ECO:0000313" key="2">
    <source>
        <dbReference type="EMBL" id="CCT64261.1"/>
    </source>
</evidence>
<dbReference type="EMBL" id="HF679024">
    <property type="protein sequence ID" value="CCT64261.1"/>
    <property type="molecule type" value="Genomic_DNA"/>
</dbReference>
<dbReference type="GeneID" id="35398015"/>
<feature type="compositionally biased region" description="Low complexity" evidence="1">
    <location>
        <begin position="8"/>
        <end position="17"/>
    </location>
</feature>
<feature type="region of interest" description="Disordered" evidence="1">
    <location>
        <begin position="1"/>
        <end position="53"/>
    </location>
</feature>
<evidence type="ECO:0000313" key="3">
    <source>
        <dbReference type="Proteomes" id="UP000016800"/>
    </source>
</evidence>
<name>S0DP97_GIBF5</name>
<accession>S0DP97</accession>
<gene>
    <name evidence="2" type="ORF">FFUJ_04534</name>
</gene>
<keyword evidence="3" id="KW-1185">Reference proteome</keyword>
<organism evidence="2 3">
    <name type="scientific">Gibberella fujikuroi (strain CBS 195.34 / IMI 58289 / NRRL A-6831)</name>
    <name type="common">Bakanae and foot rot disease fungus</name>
    <name type="synonym">Fusarium fujikuroi</name>
    <dbReference type="NCBI Taxonomy" id="1279085"/>
    <lineage>
        <taxon>Eukaryota</taxon>
        <taxon>Fungi</taxon>
        <taxon>Dikarya</taxon>
        <taxon>Ascomycota</taxon>
        <taxon>Pezizomycotina</taxon>
        <taxon>Sordariomycetes</taxon>
        <taxon>Hypocreomycetidae</taxon>
        <taxon>Hypocreales</taxon>
        <taxon>Nectriaceae</taxon>
        <taxon>Fusarium</taxon>
        <taxon>Fusarium fujikuroi species complex</taxon>
    </lineage>
</organism>
<dbReference type="VEuPathDB" id="FungiDB:FFUJ_04534"/>
<evidence type="ECO:0000256" key="1">
    <source>
        <dbReference type="SAM" id="MobiDB-lite"/>
    </source>
</evidence>
<proteinExistence type="predicted"/>
<dbReference type="HOGENOM" id="CLU_103423_0_0_1"/>
<dbReference type="AlphaFoldDB" id="S0DP97"/>
<protein>
    <submittedName>
        <fullName evidence="2">Uncharacterized protein</fullName>
    </submittedName>
</protein>
<dbReference type="Proteomes" id="UP000016800">
    <property type="component" value="Chromosome II"/>
</dbReference>
<sequence>MPDDPEGSSELSDPPSSSEEERDENAPPRRRRGPSSRKLRKAREKKQKAAAAAAKQVDAVERFPPCLPCLNSATGGRSDGICYAVPGQRRYERCVEGGSCKKIPKPALPVALYFLDYCRAHPGPTKDLEKDEQKIKEKRRIAAKVILDGIADNTFPDKHDIRLREAGVNLG</sequence>
<dbReference type="RefSeq" id="XP_023426342.1">
    <property type="nucleotide sequence ID" value="XM_023572168.1"/>
</dbReference>